<dbReference type="EMBL" id="JASNJE010000006">
    <property type="protein sequence ID" value="MDK3072914.1"/>
    <property type="molecule type" value="Genomic_DNA"/>
</dbReference>
<comment type="caution">
    <text evidence="7">The sequence shown here is derived from an EMBL/GenBank/DDBJ whole genome shotgun (WGS) entry which is preliminary data.</text>
</comment>
<keyword evidence="4 6" id="KW-1133">Transmembrane helix</keyword>
<evidence type="ECO:0000256" key="2">
    <source>
        <dbReference type="ARBA" id="ARBA00009773"/>
    </source>
</evidence>
<keyword evidence="5 6" id="KW-0472">Membrane</keyword>
<comment type="similarity">
    <text evidence="2">Belongs to the autoinducer-2 exporter (AI-2E) (TC 2.A.86) family.</text>
</comment>
<evidence type="ECO:0000256" key="1">
    <source>
        <dbReference type="ARBA" id="ARBA00004141"/>
    </source>
</evidence>
<evidence type="ECO:0000256" key="6">
    <source>
        <dbReference type="SAM" id="Phobius"/>
    </source>
</evidence>
<dbReference type="PANTHER" id="PTHR21716">
    <property type="entry name" value="TRANSMEMBRANE PROTEIN"/>
    <property type="match status" value="1"/>
</dbReference>
<feature type="transmembrane region" description="Helical" evidence="6">
    <location>
        <begin position="153"/>
        <end position="176"/>
    </location>
</feature>
<organism evidence="7 8">
    <name type="scientific">Sedimentitalea xiamensis</name>
    <dbReference type="NCBI Taxonomy" id="3050037"/>
    <lineage>
        <taxon>Bacteria</taxon>
        <taxon>Pseudomonadati</taxon>
        <taxon>Pseudomonadota</taxon>
        <taxon>Alphaproteobacteria</taxon>
        <taxon>Rhodobacterales</taxon>
        <taxon>Paracoccaceae</taxon>
        <taxon>Sedimentitalea</taxon>
    </lineage>
</organism>
<evidence type="ECO:0000313" key="8">
    <source>
        <dbReference type="Proteomes" id="UP001227126"/>
    </source>
</evidence>
<feature type="transmembrane region" description="Helical" evidence="6">
    <location>
        <begin position="80"/>
        <end position="101"/>
    </location>
</feature>
<feature type="transmembrane region" description="Helical" evidence="6">
    <location>
        <begin position="212"/>
        <end position="234"/>
    </location>
</feature>
<sequence length="376" mass="40689">MSSESQDPGETTKVPESGTEPIIRMAAISITVALCVALLTIGAGFLVPIAEALIVWFILNRFALQLRRSPVIGPMLGNGTSIALAAVLITLIGLVGVYSGVRSFLNAGSQAMSLQTSMDPVIHFIARVLGTETSLVVDYVFDRIGFETLFQKLALGLLGLINQFGVVAIYVAFLVVDQAFFDAKMRALYPDPQTRAHAKAFLADISRQISSYLWIMTRVSLMTTVLSFVVMLGVGLDSPDFWAILIFVLNFIPTIGSILGTILPTFFALVQFDSLGPVIILLAGIGSVQFVIGNFVFPKMAGETLNMSLFVTIFSLFFWGSIWGITGMFLAVPLTAILVIVLSRFRISRQVAIMLSKNGQVGTPNPEPIAPETRKT</sequence>
<evidence type="ECO:0000256" key="4">
    <source>
        <dbReference type="ARBA" id="ARBA00022989"/>
    </source>
</evidence>
<keyword evidence="3 6" id="KW-0812">Transmembrane</keyword>
<gene>
    <name evidence="7" type="ORF">QO034_07310</name>
</gene>
<name>A0ABT7FDL3_9RHOB</name>
<evidence type="ECO:0000256" key="5">
    <source>
        <dbReference type="ARBA" id="ARBA00023136"/>
    </source>
</evidence>
<feature type="transmembrane region" description="Helical" evidence="6">
    <location>
        <begin position="275"/>
        <end position="297"/>
    </location>
</feature>
<feature type="transmembrane region" description="Helical" evidence="6">
    <location>
        <begin position="26"/>
        <end position="59"/>
    </location>
</feature>
<feature type="transmembrane region" description="Helical" evidence="6">
    <location>
        <begin position="241"/>
        <end position="269"/>
    </location>
</feature>
<comment type="subcellular location">
    <subcellularLocation>
        <location evidence="1">Membrane</location>
        <topology evidence="1">Multi-pass membrane protein</topology>
    </subcellularLocation>
</comment>
<dbReference type="RefSeq" id="WP_284484855.1">
    <property type="nucleotide sequence ID" value="NZ_JASNJE010000006.1"/>
</dbReference>
<accession>A0ABT7FDL3</accession>
<keyword evidence="8" id="KW-1185">Reference proteome</keyword>
<evidence type="ECO:0000313" key="7">
    <source>
        <dbReference type="EMBL" id="MDK3072914.1"/>
    </source>
</evidence>
<dbReference type="InterPro" id="IPR002549">
    <property type="entry name" value="AI-2E-like"/>
</dbReference>
<proteinExistence type="inferred from homology"/>
<evidence type="ECO:0000256" key="3">
    <source>
        <dbReference type="ARBA" id="ARBA00022692"/>
    </source>
</evidence>
<dbReference type="PANTHER" id="PTHR21716:SF64">
    <property type="entry name" value="AI-2 TRANSPORT PROTEIN TQSA"/>
    <property type="match status" value="1"/>
</dbReference>
<protein>
    <submittedName>
        <fullName evidence="7">AI-2E family transporter</fullName>
    </submittedName>
</protein>
<feature type="transmembrane region" description="Helical" evidence="6">
    <location>
        <begin position="328"/>
        <end position="347"/>
    </location>
</feature>
<reference evidence="7 8" key="1">
    <citation type="submission" date="2023-05" db="EMBL/GenBank/DDBJ databases">
        <title>Sedimentitalea sp. nov. JM2-8.</title>
        <authorList>
            <person name="Huang J."/>
        </authorList>
    </citation>
    <scope>NUCLEOTIDE SEQUENCE [LARGE SCALE GENOMIC DNA]</scope>
    <source>
        <strain evidence="7 8">JM2-8</strain>
    </source>
</reference>
<dbReference type="Pfam" id="PF01594">
    <property type="entry name" value="AI-2E_transport"/>
    <property type="match status" value="1"/>
</dbReference>
<dbReference type="Proteomes" id="UP001227126">
    <property type="component" value="Unassembled WGS sequence"/>
</dbReference>